<organism evidence="1 2">
    <name type="scientific">Malus domestica</name>
    <name type="common">Apple</name>
    <name type="synonym">Pyrus malus</name>
    <dbReference type="NCBI Taxonomy" id="3750"/>
    <lineage>
        <taxon>Eukaryota</taxon>
        <taxon>Viridiplantae</taxon>
        <taxon>Streptophyta</taxon>
        <taxon>Embryophyta</taxon>
        <taxon>Tracheophyta</taxon>
        <taxon>Spermatophyta</taxon>
        <taxon>Magnoliopsida</taxon>
        <taxon>eudicotyledons</taxon>
        <taxon>Gunneridae</taxon>
        <taxon>Pentapetalae</taxon>
        <taxon>rosids</taxon>
        <taxon>fabids</taxon>
        <taxon>Rosales</taxon>
        <taxon>Rosaceae</taxon>
        <taxon>Amygdaloideae</taxon>
        <taxon>Maleae</taxon>
        <taxon>Malus</taxon>
    </lineage>
</organism>
<protein>
    <submittedName>
        <fullName evidence="1">Uncharacterized protein</fullName>
    </submittedName>
</protein>
<name>A0A498IEY3_MALDO</name>
<evidence type="ECO:0000313" key="1">
    <source>
        <dbReference type="EMBL" id="RXH81559.1"/>
    </source>
</evidence>
<evidence type="ECO:0000313" key="2">
    <source>
        <dbReference type="Proteomes" id="UP000290289"/>
    </source>
</evidence>
<comment type="caution">
    <text evidence="1">The sequence shown here is derived from an EMBL/GenBank/DDBJ whole genome shotgun (WGS) entry which is preliminary data.</text>
</comment>
<dbReference type="Proteomes" id="UP000290289">
    <property type="component" value="Chromosome 12"/>
</dbReference>
<dbReference type="STRING" id="3750.A0A498IEY3"/>
<keyword evidence="2" id="KW-1185">Reference proteome</keyword>
<proteinExistence type="predicted"/>
<dbReference type="EMBL" id="RDQH01000338">
    <property type="protein sequence ID" value="RXH81559.1"/>
    <property type="molecule type" value="Genomic_DNA"/>
</dbReference>
<sequence>MDSCDCNLHLLRSLPVFKNTINHGELIRSLHVHGLDEGKRNKVEREFVFIENGLYVELTTERLMRLMKFPASQVLQGHVNGCWVLRFK</sequence>
<dbReference type="AlphaFoldDB" id="A0A498IEY3"/>
<accession>A0A498IEY3</accession>
<reference evidence="1 2" key="1">
    <citation type="submission" date="2018-10" db="EMBL/GenBank/DDBJ databases">
        <title>A high-quality apple genome assembly.</title>
        <authorList>
            <person name="Hu J."/>
        </authorList>
    </citation>
    <scope>NUCLEOTIDE SEQUENCE [LARGE SCALE GENOMIC DNA]</scope>
    <source>
        <strain evidence="2">cv. HFTH1</strain>
        <tissue evidence="1">Young leaf</tissue>
    </source>
</reference>
<gene>
    <name evidence="1" type="ORF">DVH24_034980</name>
</gene>